<evidence type="ECO:0008006" key="4">
    <source>
        <dbReference type="Google" id="ProtNLM"/>
    </source>
</evidence>
<dbReference type="EMBL" id="AP026867">
    <property type="protein sequence ID" value="BDS11109.1"/>
    <property type="molecule type" value="Genomic_DNA"/>
</dbReference>
<dbReference type="InterPro" id="IPR011990">
    <property type="entry name" value="TPR-like_helical_dom_sf"/>
</dbReference>
<organism evidence="2 3">
    <name type="scientific">Aureispira anguillae</name>
    <dbReference type="NCBI Taxonomy" id="2864201"/>
    <lineage>
        <taxon>Bacteria</taxon>
        <taxon>Pseudomonadati</taxon>
        <taxon>Bacteroidota</taxon>
        <taxon>Saprospiria</taxon>
        <taxon>Saprospirales</taxon>
        <taxon>Saprospiraceae</taxon>
        <taxon>Aureispira</taxon>
    </lineage>
</organism>
<feature type="chain" id="PRO_5037410340" description="Tetratricopeptide repeat protein" evidence="1">
    <location>
        <begin position="20"/>
        <end position="310"/>
    </location>
</feature>
<dbReference type="SUPFAM" id="SSF48452">
    <property type="entry name" value="TPR-like"/>
    <property type="match status" value="1"/>
</dbReference>
<dbReference type="Gene3D" id="1.25.40.10">
    <property type="entry name" value="Tetratricopeptide repeat domain"/>
    <property type="match status" value="1"/>
</dbReference>
<dbReference type="Proteomes" id="UP001060919">
    <property type="component" value="Chromosome"/>
</dbReference>
<dbReference type="AlphaFoldDB" id="A0A916DQD9"/>
<gene>
    <name evidence="2" type="ORF">AsAng_0018200</name>
</gene>
<evidence type="ECO:0000313" key="2">
    <source>
        <dbReference type="EMBL" id="BDS11109.1"/>
    </source>
</evidence>
<keyword evidence="3" id="KW-1185">Reference proteome</keyword>
<evidence type="ECO:0000313" key="3">
    <source>
        <dbReference type="Proteomes" id="UP001060919"/>
    </source>
</evidence>
<dbReference type="RefSeq" id="WP_264792316.1">
    <property type="nucleotide sequence ID" value="NZ_AP026867.1"/>
</dbReference>
<accession>A0A916DQD9</accession>
<feature type="signal peptide" evidence="1">
    <location>
        <begin position="1"/>
        <end position="19"/>
    </location>
</feature>
<evidence type="ECO:0000256" key="1">
    <source>
        <dbReference type="SAM" id="SignalP"/>
    </source>
</evidence>
<name>A0A916DQD9_9BACT</name>
<protein>
    <recommendedName>
        <fullName evidence="4">Tetratricopeptide repeat protein</fullName>
    </recommendedName>
</protein>
<proteinExistence type="predicted"/>
<reference evidence="2" key="1">
    <citation type="submission" date="2022-09" db="EMBL/GenBank/DDBJ databases">
        <title>Aureispira anguillicida sp. nov., isolated from Leptocephalus of Japanese eel Anguilla japonica.</title>
        <authorList>
            <person name="Yuasa K."/>
            <person name="Mekata T."/>
            <person name="Ikunari K."/>
        </authorList>
    </citation>
    <scope>NUCLEOTIDE SEQUENCE</scope>
    <source>
        <strain evidence="2">EL160426</strain>
    </source>
</reference>
<sequence>MRIFLACFFLLFYMFCSNAQSDATRTAWNQAKELCNKNLYLEAKPYLLAVYSEMPRPLCCYWLALAYDLEEKRDSAIFYYQTCIKNSSKPQLAAWDKLIRAHLRQLDFETAYAVAWDAMQKYPGNQVLIEEFKEVCLWSYFVNHLKFNSKYLSSTQLHPEYTIKTITEQQLIIKNILNDKGQNLHVANRQYKGTYELWKCSYNNSKATIDIKFNLEDHDIDRQLAKQHLEAKEVYNNQQKPVHIRLGALIALLPISDKQMLDLLAADLEAIRFCVCTEVNTTTSKKIKKSCLKDRSEMIRATCEILDVFK</sequence>
<keyword evidence="1" id="KW-0732">Signal</keyword>
<dbReference type="KEGG" id="aup:AsAng_0018200"/>